<feature type="coiled-coil region" evidence="2">
    <location>
        <begin position="178"/>
        <end position="236"/>
    </location>
</feature>
<evidence type="ECO:0000256" key="1">
    <source>
        <dbReference type="ARBA" id="ARBA00023054"/>
    </source>
</evidence>
<accession>A0ABM1DSA6</accession>
<evidence type="ECO:0000256" key="2">
    <source>
        <dbReference type="SAM" id="Coils"/>
    </source>
</evidence>
<name>A0ABM1DSA6_PRICU</name>
<sequence>MASAIASTSSTSMKPEHIRGVALQSPSMTGGGATANQRLSQSYTFPVADWQRIQESLSKPTRDADLSEINRSEREALRNMSKNMVKNWTNTIAGLRQKKLEARTIREQKDEEERRQIDIKEAKYQAEKRKVAIDKAKMQQYFQIDRVKKFHGALLLADVLKERDKQIELKRAQASTNNARENVYLEEVKRRLEEEKQKDLQTLQERLQARKEAAEAQAMQRQIKQEKLELERVKAAEEGKETLGKIKTYLAVVDRKAEKKKQEKLDLMLAYRQNIRDKEQLQLIEKQQLDEEEMEMHIFAKAKQKIAEMRKEKELELYKRRQEQREKMVVLLAEQLKKKAGNEEQRLARAVEKLEGKYISAEKLKQEKWIREEQEMTENRISQVKEKERLLAEEYVRAKEGLLERRQADMLFHAREQEKKQQKLQVEQELEENHKRMMVIRKAKEMKVAAQEGVGGGSGPLFPGRGGQPDDRREQTTQTDPGILEGKGPVEAERIGEGELAHADVLI</sequence>
<evidence type="ECO:0000313" key="5">
    <source>
        <dbReference type="Proteomes" id="UP000695022"/>
    </source>
</evidence>
<proteinExistence type="predicted"/>
<reference evidence="6" key="1">
    <citation type="submission" date="2025-08" db="UniProtKB">
        <authorList>
            <consortium name="RefSeq"/>
        </authorList>
    </citation>
    <scope>IDENTIFICATION</scope>
</reference>
<dbReference type="PANTHER" id="PTHR28663:SF1">
    <property type="entry name" value="CILIA- AND FLAGELLA- ASSOCIATED PROTEIN 210"/>
    <property type="match status" value="1"/>
</dbReference>
<keyword evidence="1 2" id="KW-0175">Coiled coil</keyword>
<keyword evidence="5" id="KW-1185">Reference proteome</keyword>
<dbReference type="PANTHER" id="PTHR28663">
    <property type="entry name" value="COILED-COIL DOMAIN-CONTAINING PROTEIN 173"/>
    <property type="match status" value="1"/>
</dbReference>
<dbReference type="Pfam" id="PF13868">
    <property type="entry name" value="TPH"/>
    <property type="match status" value="1"/>
</dbReference>
<evidence type="ECO:0000259" key="4">
    <source>
        <dbReference type="Pfam" id="PF13868"/>
    </source>
</evidence>
<protein>
    <submittedName>
        <fullName evidence="6">Coiled-coil domain-containing protein 173-like</fullName>
    </submittedName>
</protein>
<feature type="domain" description="Trichohyalin-plectin-homology" evidence="4">
    <location>
        <begin position="143"/>
        <end position="449"/>
    </location>
</feature>
<gene>
    <name evidence="6" type="primary">LOC106805650</name>
</gene>
<dbReference type="Proteomes" id="UP000695022">
    <property type="component" value="Unplaced"/>
</dbReference>
<dbReference type="RefSeq" id="XP_014662827.1">
    <property type="nucleotide sequence ID" value="XM_014807341.1"/>
</dbReference>
<feature type="region of interest" description="Disordered" evidence="3">
    <location>
        <begin position="449"/>
        <end position="496"/>
    </location>
</feature>
<dbReference type="InterPro" id="IPR043597">
    <property type="entry name" value="TPH_dom"/>
</dbReference>
<evidence type="ECO:0000313" key="6">
    <source>
        <dbReference type="RefSeq" id="XP_014662827.1"/>
    </source>
</evidence>
<evidence type="ECO:0000256" key="3">
    <source>
        <dbReference type="SAM" id="MobiDB-lite"/>
    </source>
</evidence>
<dbReference type="InterPro" id="IPR039986">
    <property type="entry name" value="CFAP210"/>
</dbReference>
<organism evidence="5 6">
    <name type="scientific">Priapulus caudatus</name>
    <name type="common">Priapulid worm</name>
    <dbReference type="NCBI Taxonomy" id="37621"/>
    <lineage>
        <taxon>Eukaryota</taxon>
        <taxon>Metazoa</taxon>
        <taxon>Ecdysozoa</taxon>
        <taxon>Scalidophora</taxon>
        <taxon>Priapulida</taxon>
        <taxon>Priapulimorpha</taxon>
        <taxon>Priapulimorphida</taxon>
        <taxon>Priapulidae</taxon>
        <taxon>Priapulus</taxon>
    </lineage>
</organism>
<feature type="compositionally biased region" description="Gly residues" evidence="3">
    <location>
        <begin position="453"/>
        <end position="467"/>
    </location>
</feature>
<dbReference type="GeneID" id="106805650"/>